<name>A0A0A6DK33_9PSED</name>
<dbReference type="PATRIC" id="fig|587753.9.peg.389"/>
<reference evidence="1 2" key="1">
    <citation type="submission" date="2014-10" db="EMBL/GenBank/DDBJ databases">
        <title>Draft genome sequence of Pseudomonas chlororaphis EA105.</title>
        <authorList>
            <person name="McCully L.M."/>
            <person name="Bitzer A.S."/>
            <person name="Spence C."/>
            <person name="Bais H."/>
            <person name="Silby M.W."/>
        </authorList>
    </citation>
    <scope>NUCLEOTIDE SEQUENCE [LARGE SCALE GENOMIC DNA]</scope>
    <source>
        <strain evidence="1 2">EA105</strain>
    </source>
</reference>
<proteinExistence type="predicted"/>
<dbReference type="EMBL" id="JSFK01000001">
    <property type="protein sequence ID" value="KHA75057.1"/>
    <property type="molecule type" value="Genomic_DNA"/>
</dbReference>
<comment type="caution">
    <text evidence="1">The sequence shown here is derived from an EMBL/GenBank/DDBJ whole genome shotgun (WGS) entry which is preliminary data.</text>
</comment>
<evidence type="ECO:0000313" key="2">
    <source>
        <dbReference type="Proteomes" id="UP000030564"/>
    </source>
</evidence>
<evidence type="ECO:0000313" key="1">
    <source>
        <dbReference type="EMBL" id="KHA75057.1"/>
    </source>
</evidence>
<dbReference type="Proteomes" id="UP000030564">
    <property type="component" value="Unassembled WGS sequence"/>
</dbReference>
<dbReference type="AlphaFoldDB" id="A0A0A6DK33"/>
<sequence>MSLCLTAESAVRRQLMMGLRLGLPRRKVAGGVGFSDFWRLVWAQPAVYLDQPLAVCAATTRIFRIRPKRRILCFVKAFYKKIEEHI</sequence>
<protein>
    <submittedName>
        <fullName evidence="1">Uncharacterized protein</fullName>
    </submittedName>
</protein>
<organism evidence="1 2">
    <name type="scientific">Pseudomonas chlororaphis</name>
    <dbReference type="NCBI Taxonomy" id="587753"/>
    <lineage>
        <taxon>Bacteria</taxon>
        <taxon>Pseudomonadati</taxon>
        <taxon>Pseudomonadota</taxon>
        <taxon>Gammaproteobacteria</taxon>
        <taxon>Pseudomonadales</taxon>
        <taxon>Pseudomonadaceae</taxon>
        <taxon>Pseudomonas</taxon>
    </lineage>
</organism>
<accession>A0A0A6DK33</accession>
<gene>
    <name evidence="1" type="ORF">NZ35_01910</name>
</gene>